<comment type="caution">
    <text evidence="1">The sequence shown here is derived from an EMBL/GenBank/DDBJ whole genome shotgun (WGS) entry which is preliminary data.</text>
</comment>
<dbReference type="Proteomes" id="UP001233172">
    <property type="component" value="Unassembled WGS sequence"/>
</dbReference>
<dbReference type="EMBL" id="JASAOG010000304">
    <property type="protein sequence ID" value="KAK0040799.1"/>
    <property type="molecule type" value="Genomic_DNA"/>
</dbReference>
<gene>
    <name evidence="1" type="ORF">Bpfe_029776</name>
</gene>
<reference evidence="1" key="2">
    <citation type="submission" date="2023-04" db="EMBL/GenBank/DDBJ databases">
        <authorList>
            <person name="Bu L."/>
            <person name="Lu L."/>
            <person name="Laidemitt M.R."/>
            <person name="Zhang S.M."/>
            <person name="Mutuku M."/>
            <person name="Mkoji G."/>
            <person name="Steinauer M."/>
            <person name="Loker E.S."/>
        </authorList>
    </citation>
    <scope>NUCLEOTIDE SEQUENCE</scope>
    <source>
        <strain evidence="1">KasaAsao</strain>
        <tissue evidence="1">Whole Snail</tissue>
    </source>
</reference>
<organism evidence="1 2">
    <name type="scientific">Biomphalaria pfeifferi</name>
    <name type="common">Bloodfluke planorb</name>
    <name type="synonym">Freshwater snail</name>
    <dbReference type="NCBI Taxonomy" id="112525"/>
    <lineage>
        <taxon>Eukaryota</taxon>
        <taxon>Metazoa</taxon>
        <taxon>Spiralia</taxon>
        <taxon>Lophotrochozoa</taxon>
        <taxon>Mollusca</taxon>
        <taxon>Gastropoda</taxon>
        <taxon>Heterobranchia</taxon>
        <taxon>Euthyneura</taxon>
        <taxon>Panpulmonata</taxon>
        <taxon>Hygrophila</taxon>
        <taxon>Lymnaeoidea</taxon>
        <taxon>Planorbidae</taxon>
        <taxon>Biomphalaria</taxon>
    </lineage>
</organism>
<dbReference type="AlphaFoldDB" id="A0AAD8AQZ1"/>
<feature type="non-terminal residue" evidence="1">
    <location>
        <position position="1"/>
    </location>
</feature>
<accession>A0AAD8AQZ1</accession>
<evidence type="ECO:0000313" key="2">
    <source>
        <dbReference type="Proteomes" id="UP001233172"/>
    </source>
</evidence>
<name>A0AAD8AQZ1_BIOPF</name>
<sequence>IHLPNVLCNRDQSPHCQVLPSQRWSWHSGLHRENSHREKKILIQPNTVNWLLPIIW</sequence>
<reference evidence="1" key="1">
    <citation type="journal article" date="2023" name="PLoS Negl. Trop. Dis.">
        <title>A genome sequence for Biomphalaria pfeifferi, the major vector snail for the human-infecting parasite Schistosoma mansoni.</title>
        <authorList>
            <person name="Bu L."/>
            <person name="Lu L."/>
            <person name="Laidemitt M.R."/>
            <person name="Zhang S.M."/>
            <person name="Mutuku M."/>
            <person name="Mkoji G."/>
            <person name="Steinauer M."/>
            <person name="Loker E.S."/>
        </authorList>
    </citation>
    <scope>NUCLEOTIDE SEQUENCE</scope>
    <source>
        <strain evidence="1">KasaAsao</strain>
    </source>
</reference>
<evidence type="ECO:0000313" key="1">
    <source>
        <dbReference type="EMBL" id="KAK0040799.1"/>
    </source>
</evidence>
<keyword evidence="2" id="KW-1185">Reference proteome</keyword>
<proteinExistence type="predicted"/>
<protein>
    <submittedName>
        <fullName evidence="1">Nanos 1</fullName>
    </submittedName>
</protein>